<name>A0A2N7AXI4_9LACO</name>
<evidence type="ECO:0000313" key="2">
    <source>
        <dbReference type="Proteomes" id="UP000235649"/>
    </source>
</evidence>
<dbReference type="EMBL" id="NIPR01000001">
    <property type="protein sequence ID" value="PMD73799.1"/>
    <property type="molecule type" value="Genomic_DNA"/>
</dbReference>
<protein>
    <recommendedName>
        <fullName evidence="3">YxeA family protein</fullName>
    </recommendedName>
</protein>
<dbReference type="InterPro" id="IPR036166">
    <property type="entry name" value="YxeA-like_sf"/>
</dbReference>
<evidence type="ECO:0008006" key="3">
    <source>
        <dbReference type="Google" id="ProtNLM"/>
    </source>
</evidence>
<keyword evidence="2" id="KW-1185">Reference proteome</keyword>
<sequence>MRSFLRVFLLGIVIIGVGYLGVCAYTKDNTSQAAQSFNAYNVLIKREPRYVKINNKEAKNNDGYGNYTYDLKSYDNDGNEHSVKFIGMKKLKQGHYLQLDTKGSYVYSYKEVFKKDIPSDVYTKLNLQ</sequence>
<gene>
    <name evidence="1" type="ORF">CBP76_00195</name>
</gene>
<evidence type="ECO:0000313" key="1">
    <source>
        <dbReference type="EMBL" id="PMD73799.1"/>
    </source>
</evidence>
<dbReference type="NCBIfam" id="TIGR01655">
    <property type="entry name" value="yxeA_fam"/>
    <property type="match status" value="1"/>
</dbReference>
<dbReference type="SUPFAM" id="SSF159121">
    <property type="entry name" value="BC4932-like"/>
    <property type="match status" value="1"/>
</dbReference>
<comment type="caution">
    <text evidence="1">The sequence shown here is derived from an EMBL/GenBank/DDBJ whole genome shotgun (WGS) entry which is preliminary data.</text>
</comment>
<dbReference type="PANTHER" id="PTHR36433">
    <property type="entry name" value="HYPOTHETICAL CYTOSOLIC PROTEIN"/>
    <property type="match status" value="1"/>
</dbReference>
<dbReference type="Gene3D" id="2.40.50.480">
    <property type="match status" value="1"/>
</dbReference>
<dbReference type="PANTHER" id="PTHR36433:SF2">
    <property type="entry name" value="YXEA FAMILY PROTEIN"/>
    <property type="match status" value="1"/>
</dbReference>
<dbReference type="InterPro" id="IPR006542">
    <property type="entry name" value="DUF1093"/>
</dbReference>
<organism evidence="1 2">
    <name type="scientific">Companilactobacillus nuruki</name>
    <dbReference type="NCBI Taxonomy" id="1993540"/>
    <lineage>
        <taxon>Bacteria</taxon>
        <taxon>Bacillati</taxon>
        <taxon>Bacillota</taxon>
        <taxon>Bacilli</taxon>
        <taxon>Lactobacillales</taxon>
        <taxon>Lactobacillaceae</taxon>
        <taxon>Companilactobacillus</taxon>
    </lineage>
</organism>
<proteinExistence type="predicted"/>
<reference evidence="1 2" key="1">
    <citation type="submission" date="2017-05" db="EMBL/GenBank/DDBJ databases">
        <title>Lactobacillus nurukis nov., sp. nov., isolated from nuruk.</title>
        <authorList>
            <person name="Kim S.-J."/>
        </authorList>
    </citation>
    <scope>NUCLEOTIDE SEQUENCE [LARGE SCALE GENOMIC DNA]</scope>
    <source>
        <strain evidence="1 2">SYF10-1a</strain>
    </source>
</reference>
<accession>A0A2N7AXI4</accession>
<dbReference type="Pfam" id="PF06486">
    <property type="entry name" value="DUF1093"/>
    <property type="match status" value="1"/>
</dbReference>
<dbReference type="RefSeq" id="WP_102194910.1">
    <property type="nucleotide sequence ID" value="NZ_NIPR01000001.1"/>
</dbReference>
<dbReference type="Proteomes" id="UP000235649">
    <property type="component" value="Unassembled WGS sequence"/>
</dbReference>
<dbReference type="OrthoDB" id="2290026at2"/>
<dbReference type="AlphaFoldDB" id="A0A2N7AXI4"/>